<dbReference type="NCBIfam" id="TIGR04189">
    <property type="entry name" value="surface_SprA"/>
    <property type="match status" value="1"/>
</dbReference>
<feature type="domain" description="Gliding motility protein SprA N-terminal" evidence="1">
    <location>
        <begin position="1123"/>
        <end position="1639"/>
    </location>
</feature>
<sequence length="2504" mass="282499">MKLPHSRYKHISSLCIATALIAAAGLIMPSRAQYRQSSLQAPPPPPTPVDNPLMQTADSLMTPFPVGYTVPPDVDHLLNREFAADLATPSNITTVPEYDPTTGMYVVRTRVGDMEVATPFILTPQQYNDWQMRQSMLDYYRQRNSEALDESNKKKFNILDMNFALGPLEKIFGPGGVNLKLNGNMQINMGISSQYNGDPSRSKRHQRTTRFDFDQKIQATVNATVGNRMSFNMSYNTDATFDFDSKNLKLAYKGEEDDIVQEIEAGNVSMTTGGTLIRGATALFGMKTKLQFGKLTATALVAQQNSASKSVTTEGGAQTTEFSIKAHDYDSDRHYFLGLYFYDHYNEFAANLPLTTSGVEINNVEIWVTNRTGNYNNSRDIIAFTDLGEGTQANLQNPTQVHITGGNEDKRPSNNNNDLYAAVKDIENFNGAESVLSAKGLVSGTDYMKVEKARLLSSSEYTVNKQLGYISLRSQLRDEVLGISYEYTYNGTTYYVGTMSSSVTDTERPLMVKMLKSVQSNAEMKTWKLMMRNVYNTGGYSLVSDHFKLDVKFLNQTNGNVEQIYLPLSGTLGQTPLLQILGLDRLNSTNQSPSDGYFDWLDGYTILPQTGRIIFPVTEPFGSYLEEQMIRSGFSQTEAAKYCYYDLYTKLQSENIETENSNVYTLQGRMQAASGNTIRLNATNVPRGSVVVTAGGTRLIENTDYTVDYSMGLVTILNQSIIDSGQNISVSLEDQGMNMLQKRTLLGLDLQYQFNRDFSIGATVMHYSEKTQRQKISISDNVVNNTIWGFNFDYNTRFNWLTTLLNKIPTVNATQPSTLNLKGEFAQIIPHTVKSGNNDGSIYIDDFDTSSSALSLSYPSAWQIGSAPYERTIADDMGHVPSDLETGYRRAMLNWNIIDQLFINERTSGAPRNISGNKVILENPYVRQIKKLELFPGSADYVNDIDYINTFNFSFYPLERGPYNVNPDYYRPDVLGFRSNPVTQEQSAYVRELAQKSWGTAMRKLDTTNFDQNNIEYLEFWLMDPFMDYAPQNFVAASREGTMKIQLGDISEDILKDGRKSYENGIPYGGSDSPLDETGWGYVPSRSSMGYAFADNNDSRPVQDVGLDALSNEQERQFATYSDFINNVSALSPSQDILNNVTTDPANDDYHYYLGDDYDAEGLDILQRYKRYNGLEYNSLAISNPEAPAQYQAYKNTPDAEDINGDGTMNESNNYYQYEIDLSDLRQDGNNGRITETRTYTITYDDLSTQDVTWYHFVIPIKQPDSQVGSISNFANLRFMRVQLEGFDNTVHMRLANFQFVRGTWRMYDKNLEDPTNPPTSQMSTAALSLFNNSDSKPINYVLPPGVTQEQEANSTSAQLLNEGSLSFTVKDLEPGAARAIYKSTSLDVRNYQSMQLWVHGHHAQSTVQGSIDSNALEVFIRLGSDAYNNYYEVAKPLVLTPVGPSYNNQSLSDREAVWPNYFDFELQDLVNLKRSRNRAHYDTSKVYTEASDDNRDRKLRVKGNPSLGSIQTMMIGVRNVLTNTIDNITVWVNELQVSDFTNSGGWAAKIDATLGMSDIARVQFGGHIETAGFGSVDQGLNSRRLDKYEKYNVTVEGDLHRFVPEKAKLNAPIYYSYSMERTTPKYNPLDTDVELSDAVDDAATQEEKDFIEGYSITRTVNQNFAMSEWKFDRRSEVPKPWDPANFVANFSFRKKTYQDPTTDHEYNNDYSGGLTYTYSPYSKSVKPFSFIKSKNRNLRFFRDWEFFYFPRTIMLSTVMTRHYEETQQRAEFNYDHPELTSTMPAYATKDFYWNRRLNLAWKLTNSLEFTINTQTKARIEETEGVVNRTLFPDRYKEWRDTVWNSILRLGTPWAYNQEFVATYKAPFNKIPVLDMLNASADYRGTYNWDRATIVGDRSSGNRIQNEGTWTVNGALQFEKLYSKFSYLKEINKRFANTRSNRNQQEKKPRKYERTFSLRPDTTLTIKHNLRTKKVNVVAVKADGTPFEIRTKVIDPNTIEVLTRGTESLKFTVNEVLKTEKTFWSELLAYSSRLLMSPRNLKVVWKHGNSSEIPMFIPNAGDIFGQNLTSGPMAPGVAFAFGMTDDDFLYDALDRGWLMRDETLNSPAMFTKNDNLTIELNLELFKGFKIRLTGARSHTQVSNIQFGTSNLMTTYSGKYTKSHVAIATALRSYSADNNYHSDAFDKLCDYVEIMQRRYNAQYQGTSYPTTGVFASGQPANAQAGKPFDPANGVSATSSDVLIPAFIAAYSGSNPEKQSLNIFPSIASILPNWTITYDGLINLGNMRNIFKSFTISHAYQCSYEVGSYASHGTWESAGAGGNLGFLYNETSGLVLPSSPYNVQSVSINERFNPLIRVAATLKNNLNFSVQWADTRNLTLNTSAGQVVENLSRRIGVSAGYVINNFNSVLKLGKKQTGFNNDLTLQGEFSYQVTQALIRTIQSRSTQGTNGARTIDLNIIAKYAVSRLLSFGGYFRHQIHTPIVSTSAFPTSTTDFGFTFDISLAQ</sequence>
<evidence type="ECO:0000313" key="2">
    <source>
        <dbReference type="EMBL" id="HJE39639.1"/>
    </source>
</evidence>
<dbReference type="Proteomes" id="UP000711407">
    <property type="component" value="Unassembled WGS sequence"/>
</dbReference>
<name>A0A921E9D1_9BACT</name>
<accession>A0A921E9D1</accession>
<dbReference type="EMBL" id="DYXT01000040">
    <property type="protein sequence ID" value="HJE39639.1"/>
    <property type="molecule type" value="Genomic_DNA"/>
</dbReference>
<dbReference type="InterPro" id="IPR025684">
    <property type="entry name" value="SprA_N_dom"/>
</dbReference>
<feature type="domain" description="Gliding motility protein SprA N-terminal" evidence="1">
    <location>
        <begin position="97"/>
        <end position="378"/>
    </location>
</feature>
<proteinExistence type="predicted"/>
<reference evidence="2" key="1">
    <citation type="journal article" date="2021" name="PeerJ">
        <title>Extensive microbial diversity within the chicken gut microbiome revealed by metagenomics and culture.</title>
        <authorList>
            <person name="Gilroy R."/>
            <person name="Ravi A."/>
            <person name="Getino M."/>
            <person name="Pursley I."/>
            <person name="Horton D.L."/>
            <person name="Alikhan N.F."/>
            <person name="Baker D."/>
            <person name="Gharbi K."/>
            <person name="Hall N."/>
            <person name="Watson M."/>
            <person name="Adriaenssens E.M."/>
            <person name="Foster-Nyarko E."/>
            <person name="Jarju S."/>
            <person name="Secka A."/>
            <person name="Antonio M."/>
            <person name="Oren A."/>
            <person name="Chaudhuri R.R."/>
            <person name="La Ragione R."/>
            <person name="Hildebrand F."/>
            <person name="Pallen M.J."/>
        </authorList>
    </citation>
    <scope>NUCLEOTIDE SEQUENCE</scope>
    <source>
        <strain evidence="2">4100</strain>
    </source>
</reference>
<reference evidence="2" key="2">
    <citation type="submission" date="2021-09" db="EMBL/GenBank/DDBJ databases">
        <authorList>
            <person name="Gilroy R."/>
        </authorList>
    </citation>
    <scope>NUCLEOTIDE SEQUENCE</scope>
    <source>
        <strain evidence="2">4100</strain>
    </source>
</reference>
<protein>
    <submittedName>
        <fullName evidence="2">Cell surface protein SprA</fullName>
    </submittedName>
</protein>
<evidence type="ECO:0000259" key="1">
    <source>
        <dbReference type="Pfam" id="PF14349"/>
    </source>
</evidence>
<organism evidence="2 3">
    <name type="scientific">Candidatus Amulumruptor caecigallinarius</name>
    <dbReference type="NCBI Taxonomy" id="2109911"/>
    <lineage>
        <taxon>Bacteria</taxon>
        <taxon>Pseudomonadati</taxon>
        <taxon>Bacteroidota</taxon>
        <taxon>Bacteroidia</taxon>
        <taxon>Bacteroidales</taxon>
        <taxon>Muribaculaceae</taxon>
        <taxon>Candidatus Amulumruptor</taxon>
    </lineage>
</organism>
<comment type="caution">
    <text evidence="2">The sequence shown here is derived from an EMBL/GenBank/DDBJ whole genome shotgun (WGS) entry which is preliminary data.</text>
</comment>
<evidence type="ECO:0000313" key="3">
    <source>
        <dbReference type="Proteomes" id="UP000711407"/>
    </source>
</evidence>
<gene>
    <name evidence="2" type="primary">sprA</name>
    <name evidence="2" type="ORF">K8V47_07795</name>
</gene>
<dbReference type="Pfam" id="PF14349">
    <property type="entry name" value="SprA_N"/>
    <property type="match status" value="2"/>
</dbReference>
<dbReference type="InterPro" id="IPR026377">
    <property type="entry name" value="Cell_surface_SprA"/>
</dbReference>